<sequence length="159" mass="17380">MLRGEAVSCGGCLNKGLVPKVLVDLRHHLILGMGKWGQHSSHACNLCYSVSRCLWSSHPQVVKLHNRSDFLRSILCVYLPSILSSDWCWLFRVSGKGLSPSPVSFLAEDAGVAARDFGMESRFSTTELQVLLCMHPCPLGHRASIPASKESLGAGEDLF</sequence>
<evidence type="ECO:0000313" key="2">
    <source>
        <dbReference type="Proteomes" id="UP001178461"/>
    </source>
</evidence>
<dbReference type="EMBL" id="OX395127">
    <property type="protein sequence ID" value="CAI5767665.1"/>
    <property type="molecule type" value="Genomic_DNA"/>
</dbReference>
<protein>
    <submittedName>
        <fullName evidence="1">Uncharacterized protein</fullName>
    </submittedName>
</protein>
<organism evidence="1 2">
    <name type="scientific">Podarcis lilfordi</name>
    <name type="common">Lilford's wall lizard</name>
    <dbReference type="NCBI Taxonomy" id="74358"/>
    <lineage>
        <taxon>Eukaryota</taxon>
        <taxon>Metazoa</taxon>
        <taxon>Chordata</taxon>
        <taxon>Craniata</taxon>
        <taxon>Vertebrata</taxon>
        <taxon>Euteleostomi</taxon>
        <taxon>Lepidosauria</taxon>
        <taxon>Squamata</taxon>
        <taxon>Bifurcata</taxon>
        <taxon>Unidentata</taxon>
        <taxon>Episquamata</taxon>
        <taxon>Laterata</taxon>
        <taxon>Lacertibaenia</taxon>
        <taxon>Lacertidae</taxon>
        <taxon>Podarcis</taxon>
    </lineage>
</organism>
<proteinExistence type="predicted"/>
<keyword evidence="2" id="KW-1185">Reference proteome</keyword>
<name>A0AA35NZU4_9SAUR</name>
<dbReference type="Proteomes" id="UP001178461">
    <property type="component" value="Chromosome 2"/>
</dbReference>
<gene>
    <name evidence="1" type="ORF">PODLI_1B035354</name>
</gene>
<accession>A0AA35NZU4</accession>
<dbReference type="AlphaFoldDB" id="A0AA35NZU4"/>
<evidence type="ECO:0000313" key="1">
    <source>
        <dbReference type="EMBL" id="CAI5767665.1"/>
    </source>
</evidence>
<reference evidence="1" key="1">
    <citation type="submission" date="2022-12" db="EMBL/GenBank/DDBJ databases">
        <authorList>
            <person name="Alioto T."/>
            <person name="Alioto T."/>
            <person name="Gomez Garrido J."/>
        </authorList>
    </citation>
    <scope>NUCLEOTIDE SEQUENCE</scope>
</reference>